<comment type="catalytic activity">
    <reaction evidence="6">
        <text>Couples ATP hydrolysis with the unwinding of duplex DNA by translocating in the 3'-5' direction.</text>
        <dbReference type="EC" id="5.6.2.4"/>
    </reaction>
</comment>
<evidence type="ECO:0000256" key="3">
    <source>
        <dbReference type="ARBA" id="ARBA00022806"/>
    </source>
</evidence>
<evidence type="ECO:0000256" key="1">
    <source>
        <dbReference type="ARBA" id="ARBA00022741"/>
    </source>
</evidence>
<evidence type="ECO:0000256" key="7">
    <source>
        <dbReference type="ARBA" id="ARBA00034808"/>
    </source>
</evidence>
<dbReference type="SUPFAM" id="SSF52540">
    <property type="entry name" value="P-loop containing nucleoside triphosphate hydrolases"/>
    <property type="match status" value="1"/>
</dbReference>
<evidence type="ECO:0000256" key="9">
    <source>
        <dbReference type="ARBA" id="ARBA00048988"/>
    </source>
</evidence>
<keyword evidence="5" id="KW-0413">Isomerase</keyword>
<evidence type="ECO:0000256" key="6">
    <source>
        <dbReference type="ARBA" id="ARBA00034617"/>
    </source>
</evidence>
<accession>A0ABT4UFA3</accession>
<comment type="catalytic activity">
    <reaction evidence="9">
        <text>ATP + H2O = ADP + phosphate + H(+)</text>
        <dbReference type="Rhea" id="RHEA:13065"/>
        <dbReference type="ChEBI" id="CHEBI:15377"/>
        <dbReference type="ChEBI" id="CHEBI:15378"/>
        <dbReference type="ChEBI" id="CHEBI:30616"/>
        <dbReference type="ChEBI" id="CHEBI:43474"/>
        <dbReference type="ChEBI" id="CHEBI:456216"/>
        <dbReference type="EC" id="5.6.2.4"/>
    </reaction>
</comment>
<dbReference type="InterPro" id="IPR000212">
    <property type="entry name" value="DNA_helicase_UvrD/REP"/>
</dbReference>
<organism evidence="12 13">
    <name type="scientific">Polluticaenibacter yanchengensis</name>
    <dbReference type="NCBI Taxonomy" id="3014562"/>
    <lineage>
        <taxon>Bacteria</taxon>
        <taxon>Pseudomonadati</taxon>
        <taxon>Bacteroidota</taxon>
        <taxon>Chitinophagia</taxon>
        <taxon>Chitinophagales</taxon>
        <taxon>Chitinophagaceae</taxon>
        <taxon>Polluticaenibacter</taxon>
    </lineage>
</organism>
<dbReference type="Proteomes" id="UP001210231">
    <property type="component" value="Unassembled WGS sequence"/>
</dbReference>
<evidence type="ECO:0000256" key="10">
    <source>
        <dbReference type="PROSITE-ProRule" id="PRU00560"/>
    </source>
</evidence>
<dbReference type="Pfam" id="PF00580">
    <property type="entry name" value="UvrD-helicase"/>
    <property type="match status" value="1"/>
</dbReference>
<evidence type="ECO:0000313" key="12">
    <source>
        <dbReference type="EMBL" id="MDA3613539.1"/>
    </source>
</evidence>
<dbReference type="PROSITE" id="PS51198">
    <property type="entry name" value="UVRD_HELICASE_ATP_BIND"/>
    <property type="match status" value="1"/>
</dbReference>
<keyword evidence="1 10" id="KW-0547">Nucleotide-binding</keyword>
<dbReference type="EMBL" id="JAQGEF010000002">
    <property type="protein sequence ID" value="MDA3613539.1"/>
    <property type="molecule type" value="Genomic_DNA"/>
</dbReference>
<name>A0ABT4UFA3_9BACT</name>
<evidence type="ECO:0000313" key="13">
    <source>
        <dbReference type="Proteomes" id="UP001210231"/>
    </source>
</evidence>
<evidence type="ECO:0000256" key="4">
    <source>
        <dbReference type="ARBA" id="ARBA00022840"/>
    </source>
</evidence>
<comment type="caution">
    <text evidence="12">The sequence shown here is derived from an EMBL/GenBank/DDBJ whole genome shotgun (WGS) entry which is preliminary data.</text>
</comment>
<evidence type="ECO:0000259" key="11">
    <source>
        <dbReference type="PROSITE" id="PS51198"/>
    </source>
</evidence>
<feature type="binding site" evidence="10">
    <location>
        <begin position="22"/>
        <end position="29"/>
    </location>
    <ligand>
        <name>ATP</name>
        <dbReference type="ChEBI" id="CHEBI:30616"/>
    </ligand>
</feature>
<dbReference type="GO" id="GO:0004386">
    <property type="term" value="F:helicase activity"/>
    <property type="evidence" value="ECO:0007669"/>
    <property type="project" value="UniProtKB-KW"/>
</dbReference>
<dbReference type="PANTHER" id="PTHR11070">
    <property type="entry name" value="UVRD / RECB / PCRA DNA HELICASE FAMILY MEMBER"/>
    <property type="match status" value="1"/>
</dbReference>
<sequence length="580" mass="65343">MFELTENRKKLLESIEHLLVLGGPGSGKTTIALLKAQKEILNSFLKPKQRILFLSFARSTIARVIQQAKQIITNEQLKEIRIETYHGFTWSLLKSHGYLISFNRNISLLPPPEATSILAEIENLSERAFEKNRLFDFDGILHFDLFAEKAALLLSKSQKLASIISDTYPIIILDEFQDTNNKEWEFIQELGKRSRLIALADAEQRIYEFRGADPARIGQFITKYNPEQFDFGTENNRSLGTDITTFGNDLLVGSHKTKKYKHVKLLQYMVMKGTALHLELKSQVFIGMNYLRKSNVSDWSLAILVPTKQLMLDVSNYLATEQVFKSFKKLPILTHEVALDTAGPSLAAIIIAGLLESVNAPLNAFNYLLNNLSAHMRGRNGGDKTPSKANLAASKILDSYVNTPIEKGKQPKLILECRKVINLCSVLNFTGDPGKDWLMIRDILLASNSKEIQTVGEDAKYLRLLNKGAILRGQLGELWRTNATYLGAVNSVRNALLQEHFNASTRDYKGIQLMTIHKSKGKEFDYVIIYEGAYNNRYVWTGGTENELAQSTLAMRVAVTRAKKSVVILTPKNNPSPLLF</sequence>
<dbReference type="InterPro" id="IPR027417">
    <property type="entry name" value="P-loop_NTPase"/>
</dbReference>
<keyword evidence="3 10" id="KW-0347">Helicase</keyword>
<feature type="domain" description="UvrD-like helicase ATP-binding" evidence="11">
    <location>
        <begin position="1"/>
        <end position="239"/>
    </location>
</feature>
<evidence type="ECO:0000256" key="2">
    <source>
        <dbReference type="ARBA" id="ARBA00022801"/>
    </source>
</evidence>
<dbReference type="Gene3D" id="3.40.50.300">
    <property type="entry name" value="P-loop containing nucleotide triphosphate hydrolases"/>
    <property type="match status" value="2"/>
</dbReference>
<gene>
    <name evidence="12" type="ORF">O3P16_01860</name>
</gene>
<dbReference type="RefSeq" id="WP_407029869.1">
    <property type="nucleotide sequence ID" value="NZ_JAQGEF010000002.1"/>
</dbReference>
<keyword evidence="13" id="KW-1185">Reference proteome</keyword>
<dbReference type="Pfam" id="PF13361">
    <property type="entry name" value="UvrD_C"/>
    <property type="match status" value="1"/>
</dbReference>
<dbReference type="InterPro" id="IPR014017">
    <property type="entry name" value="DNA_helicase_UvrD-like_C"/>
</dbReference>
<evidence type="ECO:0000256" key="5">
    <source>
        <dbReference type="ARBA" id="ARBA00023235"/>
    </source>
</evidence>
<proteinExistence type="predicted"/>
<protein>
    <recommendedName>
        <fullName evidence="7">DNA 3'-5' helicase</fullName>
        <ecNumber evidence="7">5.6.2.4</ecNumber>
    </recommendedName>
    <alternativeName>
        <fullName evidence="8">DNA 3'-5' helicase II</fullName>
    </alternativeName>
</protein>
<dbReference type="InterPro" id="IPR014016">
    <property type="entry name" value="UvrD-like_ATP-bd"/>
</dbReference>
<reference evidence="12 13" key="1">
    <citation type="submission" date="2022-12" db="EMBL/GenBank/DDBJ databases">
        <title>Chitinophagaceae gen. sp. nov., a new member of the family Chitinophagaceae, isolated from soil in a chemical factory.</title>
        <authorList>
            <person name="Ke Z."/>
        </authorList>
    </citation>
    <scope>NUCLEOTIDE SEQUENCE [LARGE SCALE GENOMIC DNA]</scope>
    <source>
        <strain evidence="12 13">LY-5</strain>
    </source>
</reference>
<evidence type="ECO:0000256" key="8">
    <source>
        <dbReference type="ARBA" id="ARBA00034923"/>
    </source>
</evidence>
<keyword evidence="2 10" id="KW-0378">Hydrolase</keyword>
<keyword evidence="4 10" id="KW-0067">ATP-binding</keyword>
<dbReference type="EC" id="5.6.2.4" evidence="7"/>
<dbReference type="PANTHER" id="PTHR11070:SF2">
    <property type="entry name" value="ATP-DEPENDENT DNA HELICASE SRS2"/>
    <property type="match status" value="1"/>
</dbReference>